<dbReference type="RefSeq" id="WP_162444547.1">
    <property type="nucleotide sequence ID" value="NZ_CP048222.1"/>
</dbReference>
<evidence type="ECO:0000256" key="3">
    <source>
        <dbReference type="ARBA" id="ARBA00022722"/>
    </source>
</evidence>
<evidence type="ECO:0000256" key="8">
    <source>
        <dbReference type="NCBIfam" id="TIGR00188"/>
    </source>
</evidence>
<dbReference type="EC" id="3.1.26.5" evidence="7 8"/>
<dbReference type="GO" id="GO:0004526">
    <property type="term" value="F:ribonuclease P activity"/>
    <property type="evidence" value="ECO:0007669"/>
    <property type="project" value="UniProtKB-UniRule"/>
</dbReference>
<evidence type="ECO:0000256" key="6">
    <source>
        <dbReference type="ARBA" id="ARBA00022884"/>
    </source>
</evidence>
<dbReference type="InterPro" id="IPR014721">
    <property type="entry name" value="Ribsml_uS5_D2-typ_fold_subgr"/>
</dbReference>
<proteinExistence type="inferred from homology"/>
<dbReference type="EMBL" id="CP048222">
    <property type="protein sequence ID" value="QHT68536.1"/>
    <property type="molecule type" value="Genomic_DNA"/>
</dbReference>
<accession>A0A6C0GKH1</accession>
<dbReference type="PANTHER" id="PTHR33992">
    <property type="entry name" value="RIBONUCLEASE P PROTEIN COMPONENT"/>
    <property type="match status" value="1"/>
</dbReference>
<reference evidence="9 10" key="1">
    <citation type="submission" date="2020-01" db="EMBL/GenBank/DDBJ databases">
        <authorList>
            <person name="Kim M.K."/>
        </authorList>
    </citation>
    <scope>NUCLEOTIDE SEQUENCE [LARGE SCALE GENOMIC DNA]</scope>
    <source>
        <strain evidence="9 10">172606-1</strain>
    </source>
</reference>
<dbReference type="PANTHER" id="PTHR33992:SF1">
    <property type="entry name" value="RIBONUCLEASE P PROTEIN COMPONENT"/>
    <property type="match status" value="1"/>
</dbReference>
<evidence type="ECO:0000256" key="4">
    <source>
        <dbReference type="ARBA" id="ARBA00022759"/>
    </source>
</evidence>
<keyword evidence="5 7" id="KW-0378">Hydrolase</keyword>
<gene>
    <name evidence="7 9" type="primary">rnpA</name>
    <name evidence="9" type="ORF">GXP67_18750</name>
</gene>
<keyword evidence="4 7" id="KW-0255">Endonuclease</keyword>
<evidence type="ECO:0000313" key="10">
    <source>
        <dbReference type="Proteomes" id="UP000480178"/>
    </source>
</evidence>
<evidence type="ECO:0000256" key="2">
    <source>
        <dbReference type="ARBA" id="ARBA00022694"/>
    </source>
</evidence>
<dbReference type="GO" id="GO:0042781">
    <property type="term" value="F:3'-tRNA processing endoribonuclease activity"/>
    <property type="evidence" value="ECO:0007669"/>
    <property type="project" value="TreeGrafter"/>
</dbReference>
<evidence type="ECO:0000313" key="9">
    <source>
        <dbReference type="EMBL" id="QHT68536.1"/>
    </source>
</evidence>
<dbReference type="AlphaFoldDB" id="A0A6C0GKH1"/>
<evidence type="ECO:0000256" key="1">
    <source>
        <dbReference type="ARBA" id="ARBA00002663"/>
    </source>
</evidence>
<comment type="catalytic activity">
    <reaction evidence="7">
        <text>Endonucleolytic cleavage of RNA, removing 5'-extranucleotides from tRNA precursor.</text>
        <dbReference type="EC" id="3.1.26.5"/>
    </reaction>
</comment>
<dbReference type="KEGG" id="rhoz:GXP67_18750"/>
<dbReference type="NCBIfam" id="TIGR00188">
    <property type="entry name" value="rnpA"/>
    <property type="match status" value="1"/>
</dbReference>
<dbReference type="GO" id="GO:0030677">
    <property type="term" value="C:ribonuclease P complex"/>
    <property type="evidence" value="ECO:0007669"/>
    <property type="project" value="TreeGrafter"/>
</dbReference>
<dbReference type="InterPro" id="IPR020568">
    <property type="entry name" value="Ribosomal_Su5_D2-typ_SF"/>
</dbReference>
<dbReference type="Pfam" id="PF00825">
    <property type="entry name" value="Ribonuclease_P"/>
    <property type="match status" value="1"/>
</dbReference>
<sequence length="137" mass="16070">MEDLTKPASSQKLPKHERLNSKKIIEELFQKGSSAFLYPFRIHYLPASQTEPVSYPQVLFSVSKRNFKRAVDRNLLKRRMKEAYRKNKSTLMTAQPEGQRLAYIAIVYIAKEKISFEIIEKKLIVAWRRLVNNQNSV</sequence>
<comment type="function">
    <text evidence="1 7">RNaseP catalyzes the removal of the 5'-leader sequence from pre-tRNA to produce the mature 5'-terminus. It can also cleave other RNA substrates such as 4.5S RNA. The protein component plays an auxiliary but essential role in vivo by binding to the 5'-leader sequence and broadening the substrate specificity of the ribozyme.</text>
</comment>
<dbReference type="GO" id="GO:0000049">
    <property type="term" value="F:tRNA binding"/>
    <property type="evidence" value="ECO:0007669"/>
    <property type="project" value="UniProtKB-UniRule"/>
</dbReference>
<dbReference type="InterPro" id="IPR020539">
    <property type="entry name" value="RNase_P_CS"/>
</dbReference>
<name>A0A6C0GKH1_9BACT</name>
<evidence type="ECO:0000256" key="7">
    <source>
        <dbReference type="HAMAP-Rule" id="MF_00227"/>
    </source>
</evidence>
<organism evidence="9 10">
    <name type="scientific">Rhodocytophaga rosea</name>
    <dbReference type="NCBI Taxonomy" id="2704465"/>
    <lineage>
        <taxon>Bacteria</taxon>
        <taxon>Pseudomonadati</taxon>
        <taxon>Bacteroidota</taxon>
        <taxon>Cytophagia</taxon>
        <taxon>Cytophagales</taxon>
        <taxon>Rhodocytophagaceae</taxon>
        <taxon>Rhodocytophaga</taxon>
    </lineage>
</organism>
<dbReference type="InterPro" id="IPR000100">
    <property type="entry name" value="RNase_P"/>
</dbReference>
<dbReference type="GO" id="GO:0001682">
    <property type="term" value="P:tRNA 5'-leader removal"/>
    <property type="evidence" value="ECO:0007669"/>
    <property type="project" value="UniProtKB-UniRule"/>
</dbReference>
<dbReference type="PROSITE" id="PS00648">
    <property type="entry name" value="RIBONUCLEASE_P"/>
    <property type="match status" value="1"/>
</dbReference>
<keyword evidence="3 7" id="KW-0540">Nuclease</keyword>
<keyword evidence="2 7" id="KW-0819">tRNA processing</keyword>
<comment type="similarity">
    <text evidence="7">Belongs to the RnpA family.</text>
</comment>
<dbReference type="Proteomes" id="UP000480178">
    <property type="component" value="Chromosome"/>
</dbReference>
<keyword evidence="10" id="KW-1185">Reference proteome</keyword>
<dbReference type="Gene3D" id="3.30.230.10">
    <property type="match status" value="1"/>
</dbReference>
<dbReference type="HAMAP" id="MF_00227">
    <property type="entry name" value="RNase_P"/>
    <property type="match status" value="1"/>
</dbReference>
<comment type="subunit">
    <text evidence="7">Consists of a catalytic RNA component (M1 or rnpB) and a protein subunit.</text>
</comment>
<dbReference type="SUPFAM" id="SSF54211">
    <property type="entry name" value="Ribosomal protein S5 domain 2-like"/>
    <property type="match status" value="1"/>
</dbReference>
<evidence type="ECO:0000256" key="5">
    <source>
        <dbReference type="ARBA" id="ARBA00022801"/>
    </source>
</evidence>
<protein>
    <recommendedName>
        <fullName evidence="7 8">Ribonuclease P protein component</fullName>
        <shortName evidence="7">RNase P protein</shortName>
        <shortName evidence="7">RNaseP protein</shortName>
        <ecNumber evidence="7 8">3.1.26.5</ecNumber>
    </recommendedName>
    <alternativeName>
        <fullName evidence="7">Protein C5</fullName>
    </alternativeName>
</protein>
<keyword evidence="6 7" id="KW-0694">RNA-binding</keyword>